<sequence length="102" mass="11631">MMHRAALSPLEKPSSSVDVKRLFFQRRDLEQPELSAELPTAQKQVSVCCCFSHVNYSNMTKSQHDVRDLQGNKQDGDHCGSNQLQKQLRLHTEGKRQAFCNS</sequence>
<dbReference type="EMBL" id="JAHRIN010018236">
    <property type="protein sequence ID" value="MEQ2197848.1"/>
    <property type="molecule type" value="Genomic_DNA"/>
</dbReference>
<gene>
    <name evidence="1" type="ORF">XENOCAPTIV_004129</name>
</gene>
<dbReference type="Proteomes" id="UP001434883">
    <property type="component" value="Unassembled WGS sequence"/>
</dbReference>
<name>A0ABV0QR08_9TELE</name>
<comment type="caution">
    <text evidence="1">The sequence shown here is derived from an EMBL/GenBank/DDBJ whole genome shotgun (WGS) entry which is preliminary data.</text>
</comment>
<keyword evidence="2" id="KW-1185">Reference proteome</keyword>
<evidence type="ECO:0000313" key="2">
    <source>
        <dbReference type="Proteomes" id="UP001434883"/>
    </source>
</evidence>
<evidence type="ECO:0000313" key="1">
    <source>
        <dbReference type="EMBL" id="MEQ2197848.1"/>
    </source>
</evidence>
<reference evidence="1 2" key="1">
    <citation type="submission" date="2021-06" db="EMBL/GenBank/DDBJ databases">
        <authorList>
            <person name="Palmer J.M."/>
        </authorList>
    </citation>
    <scope>NUCLEOTIDE SEQUENCE [LARGE SCALE GENOMIC DNA]</scope>
    <source>
        <strain evidence="1 2">XC_2019</strain>
        <tissue evidence="1">Muscle</tissue>
    </source>
</reference>
<organism evidence="1 2">
    <name type="scientific">Xenoophorus captivus</name>
    <dbReference type="NCBI Taxonomy" id="1517983"/>
    <lineage>
        <taxon>Eukaryota</taxon>
        <taxon>Metazoa</taxon>
        <taxon>Chordata</taxon>
        <taxon>Craniata</taxon>
        <taxon>Vertebrata</taxon>
        <taxon>Euteleostomi</taxon>
        <taxon>Actinopterygii</taxon>
        <taxon>Neopterygii</taxon>
        <taxon>Teleostei</taxon>
        <taxon>Neoteleostei</taxon>
        <taxon>Acanthomorphata</taxon>
        <taxon>Ovalentaria</taxon>
        <taxon>Atherinomorphae</taxon>
        <taxon>Cyprinodontiformes</taxon>
        <taxon>Goodeidae</taxon>
        <taxon>Xenoophorus</taxon>
    </lineage>
</organism>
<accession>A0ABV0QR08</accession>
<proteinExistence type="predicted"/>
<protein>
    <submittedName>
        <fullName evidence="1">Uncharacterized protein</fullName>
    </submittedName>
</protein>